<evidence type="ECO:0000259" key="9">
    <source>
        <dbReference type="PROSITE" id="PS52029"/>
    </source>
</evidence>
<evidence type="ECO:0000256" key="5">
    <source>
        <dbReference type="ARBA" id="ARBA00022984"/>
    </source>
</evidence>
<dbReference type="GO" id="GO:0071555">
    <property type="term" value="P:cell wall organization"/>
    <property type="evidence" value="ECO:0007669"/>
    <property type="project" value="UniProtKB-UniRule"/>
</dbReference>
<reference evidence="10 11" key="1">
    <citation type="submission" date="2017-05" db="EMBL/GenBank/DDBJ databases">
        <title>Full genome sequence of Pseudorhodoplanes sinuspersici.</title>
        <authorList>
            <person name="Dastgheib S.M.M."/>
            <person name="Shavandi M."/>
            <person name="Tirandaz H."/>
        </authorList>
    </citation>
    <scope>NUCLEOTIDE SEQUENCE [LARGE SCALE GENOMIC DNA]</scope>
    <source>
        <strain evidence="10 11">RIPI110</strain>
    </source>
</reference>
<protein>
    <recommendedName>
        <fullName evidence="9">L,D-TPase catalytic domain-containing protein</fullName>
    </recommendedName>
</protein>
<keyword evidence="6 7" id="KW-0961">Cell wall biogenesis/degradation</keyword>
<comment type="pathway">
    <text evidence="1 7">Cell wall biogenesis; peptidoglycan biosynthesis.</text>
</comment>
<sequence length="510" mass="54963">MLSAALLGAVTVSGCKTEGNFPSAAKANAPIPPKLLADIAEKNMDVSSPILVRVFKSESELEVWKKDRNGQFALLKTYPICKWSGDLGPKIKEGDRQAPEGFYDITPGQMNPNSQFYLAFNMGYPNAFDRAHDRTGAHLMVHGDCSSRGCYAMSNEQISEIFALGRESFFGGQKSFQVQAYPFRMTAANMAKHRNNPNMPFWRMLKEGNDHFEVTRLEPKVDVCEKRYVFNAAAPGGNFSPMSFSPRGRCPVYEVPREIAEAVQSKQRNDELQFAQLAARNTPTAPIKSGRDGGMHPTFIAKLRPHEIIDERGNAKLIVDPNNPGPMVAFSASSPSEDEVTNSAAVSAPVQTADVPLPRNAPQTKIGMRPAPELTFAEKIGNFFRGGSREPEAASTRVASVQPMAPATPAAPAPQRETVRTKVSRMIGLRGSSEKQAEVPTRAAPSASASRTPSETPKMKTAAAPAAGEAPAPQPAPTATPASQPTGSVMSGSQPIPQASSFESRFGAFR</sequence>
<evidence type="ECO:0000256" key="8">
    <source>
        <dbReference type="SAM" id="MobiDB-lite"/>
    </source>
</evidence>
<dbReference type="GO" id="GO:0004180">
    <property type="term" value="F:carboxypeptidase activity"/>
    <property type="evidence" value="ECO:0007669"/>
    <property type="project" value="UniProtKB-ARBA"/>
</dbReference>
<dbReference type="PANTHER" id="PTHR36699:SF1">
    <property type="entry name" value="L,D-TRANSPEPTIDASE YAFK-RELATED"/>
    <property type="match status" value="1"/>
</dbReference>
<evidence type="ECO:0000256" key="2">
    <source>
        <dbReference type="ARBA" id="ARBA00005992"/>
    </source>
</evidence>
<feature type="domain" description="L,D-TPase catalytic" evidence="9">
    <location>
        <begin position="50"/>
        <end position="181"/>
    </location>
</feature>
<evidence type="ECO:0000256" key="7">
    <source>
        <dbReference type="PROSITE-ProRule" id="PRU01373"/>
    </source>
</evidence>
<feature type="compositionally biased region" description="Low complexity" evidence="8">
    <location>
        <begin position="440"/>
        <end position="471"/>
    </location>
</feature>
<dbReference type="SUPFAM" id="SSF141523">
    <property type="entry name" value="L,D-transpeptidase catalytic domain-like"/>
    <property type="match status" value="1"/>
</dbReference>
<dbReference type="Pfam" id="PF03734">
    <property type="entry name" value="YkuD"/>
    <property type="match status" value="1"/>
</dbReference>
<feature type="active site" description="Proton donor/acceptor" evidence="7">
    <location>
        <position position="142"/>
    </location>
</feature>
<keyword evidence="3" id="KW-0808">Transferase</keyword>
<keyword evidence="11" id="KW-1185">Reference proteome</keyword>
<keyword evidence="4 7" id="KW-0133">Cell shape</keyword>
<dbReference type="InterPro" id="IPR038063">
    <property type="entry name" value="Transpep_catalytic_dom"/>
</dbReference>
<dbReference type="CDD" id="cd16913">
    <property type="entry name" value="YkuD_like"/>
    <property type="match status" value="1"/>
</dbReference>
<gene>
    <name evidence="10" type="ORF">CAK95_10460</name>
</gene>
<dbReference type="STRING" id="1235591.CAK95_10460"/>
<name>A0A1W6ZZW9_9HYPH</name>
<dbReference type="UniPathway" id="UPA00219"/>
<feature type="compositionally biased region" description="Low complexity" evidence="8">
    <location>
        <begin position="479"/>
        <end position="488"/>
    </location>
</feature>
<dbReference type="AlphaFoldDB" id="A0A1W6ZZW9"/>
<evidence type="ECO:0000256" key="1">
    <source>
        <dbReference type="ARBA" id="ARBA00004752"/>
    </source>
</evidence>
<feature type="active site" description="Nucleophile" evidence="7">
    <location>
        <position position="150"/>
    </location>
</feature>
<dbReference type="EMBL" id="CP021112">
    <property type="protein sequence ID" value="ARQ02883.1"/>
    <property type="molecule type" value="Genomic_DNA"/>
</dbReference>
<proteinExistence type="inferred from homology"/>
<comment type="similarity">
    <text evidence="2">Belongs to the YkuD family.</text>
</comment>
<dbReference type="RefSeq" id="WP_183044233.1">
    <property type="nucleotide sequence ID" value="NZ_CP021112.1"/>
</dbReference>
<keyword evidence="5 7" id="KW-0573">Peptidoglycan synthesis</keyword>
<dbReference type="KEGG" id="psin:CAK95_10460"/>
<evidence type="ECO:0000256" key="4">
    <source>
        <dbReference type="ARBA" id="ARBA00022960"/>
    </source>
</evidence>
<evidence type="ECO:0000313" key="10">
    <source>
        <dbReference type="EMBL" id="ARQ02883.1"/>
    </source>
</evidence>
<evidence type="ECO:0000256" key="3">
    <source>
        <dbReference type="ARBA" id="ARBA00022679"/>
    </source>
</evidence>
<dbReference type="GO" id="GO:0016740">
    <property type="term" value="F:transferase activity"/>
    <property type="evidence" value="ECO:0007669"/>
    <property type="project" value="UniProtKB-KW"/>
</dbReference>
<feature type="compositionally biased region" description="Polar residues" evidence="8">
    <location>
        <begin position="489"/>
        <end position="503"/>
    </location>
</feature>
<dbReference type="PANTHER" id="PTHR36699">
    <property type="entry name" value="LD-TRANSPEPTIDASE"/>
    <property type="match status" value="1"/>
</dbReference>
<dbReference type="PROSITE" id="PS52029">
    <property type="entry name" value="LD_TPASE"/>
    <property type="match status" value="1"/>
</dbReference>
<evidence type="ECO:0000256" key="6">
    <source>
        <dbReference type="ARBA" id="ARBA00023316"/>
    </source>
</evidence>
<organism evidence="10 11">
    <name type="scientific">Pseudorhodoplanes sinuspersici</name>
    <dbReference type="NCBI Taxonomy" id="1235591"/>
    <lineage>
        <taxon>Bacteria</taxon>
        <taxon>Pseudomonadati</taxon>
        <taxon>Pseudomonadota</taxon>
        <taxon>Alphaproteobacteria</taxon>
        <taxon>Hyphomicrobiales</taxon>
        <taxon>Pseudorhodoplanes</taxon>
    </lineage>
</organism>
<feature type="region of interest" description="Disordered" evidence="8">
    <location>
        <begin position="385"/>
        <end position="510"/>
    </location>
</feature>
<dbReference type="GO" id="GO:0008360">
    <property type="term" value="P:regulation of cell shape"/>
    <property type="evidence" value="ECO:0007669"/>
    <property type="project" value="UniProtKB-UniRule"/>
</dbReference>
<evidence type="ECO:0000313" key="11">
    <source>
        <dbReference type="Proteomes" id="UP000194137"/>
    </source>
</evidence>
<dbReference type="GO" id="GO:0009252">
    <property type="term" value="P:peptidoglycan biosynthetic process"/>
    <property type="evidence" value="ECO:0007669"/>
    <property type="project" value="UniProtKB-UniPathway"/>
</dbReference>
<feature type="compositionally biased region" description="Low complexity" evidence="8">
    <location>
        <begin position="403"/>
        <end position="414"/>
    </location>
</feature>
<dbReference type="InterPro" id="IPR005490">
    <property type="entry name" value="LD_TPept_cat_dom"/>
</dbReference>
<accession>A0A1W6ZZW9</accession>
<dbReference type="Proteomes" id="UP000194137">
    <property type="component" value="Chromosome"/>
</dbReference>